<accession>A0ABN1N062</accession>
<dbReference type="Proteomes" id="UP001500469">
    <property type="component" value="Unassembled WGS sequence"/>
</dbReference>
<proteinExistence type="predicted"/>
<reference evidence="1 2" key="1">
    <citation type="journal article" date="2019" name="Int. J. Syst. Evol. Microbiol.">
        <title>The Global Catalogue of Microorganisms (GCM) 10K type strain sequencing project: providing services to taxonomists for standard genome sequencing and annotation.</title>
        <authorList>
            <consortium name="The Broad Institute Genomics Platform"/>
            <consortium name="The Broad Institute Genome Sequencing Center for Infectious Disease"/>
            <person name="Wu L."/>
            <person name="Ma J."/>
        </authorList>
    </citation>
    <scope>NUCLEOTIDE SEQUENCE [LARGE SCALE GENOMIC DNA]</scope>
    <source>
        <strain evidence="1 2">JCM 16112</strain>
    </source>
</reference>
<keyword evidence="2" id="KW-1185">Reference proteome</keyword>
<name>A0ABN1N062_9BACT</name>
<protein>
    <submittedName>
        <fullName evidence="1">Uncharacterized protein</fullName>
    </submittedName>
</protein>
<evidence type="ECO:0000313" key="2">
    <source>
        <dbReference type="Proteomes" id="UP001500469"/>
    </source>
</evidence>
<dbReference type="EMBL" id="BAAAFI010000009">
    <property type="protein sequence ID" value="GAA0879167.1"/>
    <property type="molecule type" value="Genomic_DNA"/>
</dbReference>
<gene>
    <name evidence="1" type="ORF">GCM10009119_21350</name>
</gene>
<sequence>MGLDEEFQKDFVSEQIKALNSAGNYFKDDIESLMLGLTVDFSDEDFELNCLIFMSAFGYADAHFFSKRS</sequence>
<organism evidence="1 2">
    <name type="scientific">Algoriphagus jejuensis</name>
    <dbReference type="NCBI Taxonomy" id="419934"/>
    <lineage>
        <taxon>Bacteria</taxon>
        <taxon>Pseudomonadati</taxon>
        <taxon>Bacteroidota</taxon>
        <taxon>Cytophagia</taxon>
        <taxon>Cytophagales</taxon>
        <taxon>Cyclobacteriaceae</taxon>
        <taxon>Algoriphagus</taxon>
    </lineage>
</organism>
<comment type="caution">
    <text evidence="1">The sequence shown here is derived from an EMBL/GenBank/DDBJ whole genome shotgun (WGS) entry which is preliminary data.</text>
</comment>
<evidence type="ECO:0000313" key="1">
    <source>
        <dbReference type="EMBL" id="GAA0879167.1"/>
    </source>
</evidence>